<protein>
    <recommendedName>
        <fullName evidence="2">SANT and BTB domain-containing protein</fullName>
    </recommendedName>
</protein>
<feature type="compositionally biased region" description="Basic residues" evidence="1">
    <location>
        <begin position="488"/>
        <end position="515"/>
    </location>
</feature>
<dbReference type="Pfam" id="PF11822">
    <property type="entry name" value="BTB_SANBR"/>
    <property type="match status" value="1"/>
</dbReference>
<feature type="region of interest" description="Disordered" evidence="1">
    <location>
        <begin position="97"/>
        <end position="143"/>
    </location>
</feature>
<feature type="compositionally biased region" description="Polar residues" evidence="1">
    <location>
        <begin position="524"/>
        <end position="535"/>
    </location>
</feature>
<dbReference type="CDD" id="cd14733">
    <property type="entry name" value="BACK"/>
    <property type="match status" value="1"/>
</dbReference>
<dbReference type="Gene3D" id="3.30.710.10">
    <property type="entry name" value="Potassium Channel Kv1.1, Chain A"/>
    <property type="match status" value="1"/>
</dbReference>
<dbReference type="InterPro" id="IPR011333">
    <property type="entry name" value="SKP1/BTB/POZ_sf"/>
</dbReference>
<feature type="domain" description="SANT and BTB" evidence="2">
    <location>
        <begin position="147"/>
        <end position="248"/>
    </location>
</feature>
<dbReference type="InterPro" id="IPR001005">
    <property type="entry name" value="SANT/Myb"/>
</dbReference>
<feature type="region of interest" description="Disordered" evidence="1">
    <location>
        <begin position="578"/>
        <end position="626"/>
    </location>
</feature>
<evidence type="ECO:0000313" key="4">
    <source>
        <dbReference type="Proteomes" id="UP001181693"/>
    </source>
</evidence>
<name>A0AAV3AIY0_PYXAD</name>
<dbReference type="PANTHER" id="PTHR20946">
    <property type="entry name" value="SANT AND BTB DOMAIN REGULATOR OF CLASS SWITCH RECOMBINATION"/>
    <property type="match status" value="1"/>
</dbReference>
<gene>
    <name evidence="3" type="ORF">GDO54_011224</name>
</gene>
<feature type="region of interest" description="Disordered" evidence="1">
    <location>
        <begin position="455"/>
        <end position="560"/>
    </location>
</feature>
<feature type="compositionally biased region" description="Basic and acidic residues" evidence="1">
    <location>
        <begin position="550"/>
        <end position="560"/>
    </location>
</feature>
<sequence length="626" mass="71343">MSRGYSENNNFPYDNNQMVLDMILYSLVGVPQPINWDSVARLVPGYTSKECAKRFEELKNSGTSPVDNQYNPLLATGGIPLESLATYIKTSLLDATEDQEDETAGQGNVSVTGRSGAASGRKCSADNETSSPSVNAENTAGNQGPNMVIHVCDEAKNLKEDFICPRDLLISEMKYFAEYLTTDTQRWEEVDISVHCDVHIFDWLIKYVKRNTEDNDQQEQPKLEPGNVISILISSEFLKMDSLVEECINYCHKNMSAIVATPCNMNCINANLLTRIADLFTHNEADDIKDRKDKFKSKIFCKKIERLFDREFKNPDSPSNASTLYRCCLCKKLLTKEVEQKIACLPGKINIDQYGNIVYFHVRDKTWDVHEYLTSLFEELKSWRDVYWRLWGTVNWLTCSKCKQAFLCNELSHCQYHPETAVYPSAANSLDPPGTGFYPCCNQKVLRFDPTQLPKKQQSLLSEEEDYTTGSEVTEDEVGDEEEMSKKQAGRKKKPKKPSRQPKKHVSSPSIHKKEKTQEKQSSRDSSPFTVSVQRSKWDASRSMRFNQDAQREEDQRRMTEITGHLIKIRLGDLERMKSKDGKEQAGGIYSRLEAQIKASSQTNIRQSNTETKPRSKPRFGTGRTT</sequence>
<dbReference type="InterPro" id="IPR045902">
    <property type="entry name" value="SANBR-like"/>
</dbReference>
<accession>A0AAV3AIY0</accession>
<feature type="compositionally biased region" description="Polar residues" evidence="1">
    <location>
        <begin position="126"/>
        <end position="143"/>
    </location>
</feature>
<proteinExistence type="predicted"/>
<comment type="caution">
    <text evidence="3">The sequence shown here is derived from an EMBL/GenBank/DDBJ whole genome shotgun (WGS) entry which is preliminary data.</text>
</comment>
<dbReference type="AlphaFoldDB" id="A0AAV3AIY0"/>
<dbReference type="EMBL" id="DYDO01000004">
    <property type="protein sequence ID" value="DBA27043.1"/>
    <property type="molecule type" value="Genomic_DNA"/>
</dbReference>
<feature type="compositionally biased region" description="Acidic residues" evidence="1">
    <location>
        <begin position="462"/>
        <end position="483"/>
    </location>
</feature>
<evidence type="ECO:0000256" key="1">
    <source>
        <dbReference type="SAM" id="MobiDB-lite"/>
    </source>
</evidence>
<keyword evidence="4" id="KW-1185">Reference proteome</keyword>
<feature type="compositionally biased region" description="Polar residues" evidence="1">
    <location>
        <begin position="598"/>
        <end position="611"/>
    </location>
</feature>
<dbReference type="Proteomes" id="UP001181693">
    <property type="component" value="Unassembled WGS sequence"/>
</dbReference>
<dbReference type="PANTHER" id="PTHR20946:SF0">
    <property type="entry name" value="SANT AND BTB DOMAIN REGULATOR OF CLASS SWITCH RECOMBINATION"/>
    <property type="match status" value="1"/>
</dbReference>
<dbReference type="CDD" id="cd00167">
    <property type="entry name" value="SANT"/>
    <property type="match status" value="1"/>
</dbReference>
<evidence type="ECO:0000313" key="3">
    <source>
        <dbReference type="EMBL" id="DBA27043.1"/>
    </source>
</evidence>
<dbReference type="InterPro" id="IPR021777">
    <property type="entry name" value="SANBR_BTB"/>
</dbReference>
<reference evidence="3" key="1">
    <citation type="thesis" date="2020" institute="ProQuest LLC" country="789 East Eisenhower Parkway, Ann Arbor, MI, USA">
        <title>Comparative Genomics and Chromosome Evolution.</title>
        <authorList>
            <person name="Mudd A.B."/>
        </authorList>
    </citation>
    <scope>NUCLEOTIDE SEQUENCE</scope>
    <source>
        <strain evidence="3">1538</strain>
        <tissue evidence="3">Blood</tissue>
    </source>
</reference>
<organism evidence="3 4">
    <name type="scientific">Pyxicephalus adspersus</name>
    <name type="common">African bullfrog</name>
    <dbReference type="NCBI Taxonomy" id="30357"/>
    <lineage>
        <taxon>Eukaryota</taxon>
        <taxon>Metazoa</taxon>
        <taxon>Chordata</taxon>
        <taxon>Craniata</taxon>
        <taxon>Vertebrata</taxon>
        <taxon>Euteleostomi</taxon>
        <taxon>Amphibia</taxon>
        <taxon>Batrachia</taxon>
        <taxon>Anura</taxon>
        <taxon>Neobatrachia</taxon>
        <taxon>Ranoidea</taxon>
        <taxon>Pyxicephalidae</taxon>
        <taxon>Pyxicephalinae</taxon>
        <taxon>Pyxicephalus</taxon>
    </lineage>
</organism>
<evidence type="ECO:0000259" key="2">
    <source>
        <dbReference type="Pfam" id="PF11822"/>
    </source>
</evidence>